<feature type="compositionally biased region" description="Basic and acidic residues" evidence="1">
    <location>
        <begin position="8"/>
        <end position="25"/>
    </location>
</feature>
<dbReference type="RefSeq" id="WP_229730722.1">
    <property type="nucleotide sequence ID" value="NZ_BMCL01000001.1"/>
</dbReference>
<keyword evidence="4" id="KW-1185">Reference proteome</keyword>
<feature type="transmembrane region" description="Helical" evidence="2">
    <location>
        <begin position="52"/>
        <end position="70"/>
    </location>
</feature>
<organism evidence="3 4">
    <name type="scientific">Pseudoxanthomonas indica</name>
    <dbReference type="NCBI Taxonomy" id="428993"/>
    <lineage>
        <taxon>Bacteria</taxon>
        <taxon>Pseudomonadati</taxon>
        <taxon>Pseudomonadota</taxon>
        <taxon>Gammaproteobacteria</taxon>
        <taxon>Lysobacterales</taxon>
        <taxon>Lysobacteraceae</taxon>
        <taxon>Pseudoxanthomonas</taxon>
    </lineage>
</organism>
<dbReference type="SUPFAM" id="SSF48452">
    <property type="entry name" value="TPR-like"/>
    <property type="match status" value="1"/>
</dbReference>
<evidence type="ECO:0000313" key="4">
    <source>
        <dbReference type="Proteomes" id="UP000190341"/>
    </source>
</evidence>
<feature type="region of interest" description="Disordered" evidence="1">
    <location>
        <begin position="1"/>
        <end position="25"/>
    </location>
</feature>
<evidence type="ECO:0000313" key="3">
    <source>
        <dbReference type="EMBL" id="SKC75457.1"/>
    </source>
</evidence>
<evidence type="ECO:0000256" key="2">
    <source>
        <dbReference type="SAM" id="Phobius"/>
    </source>
</evidence>
<dbReference type="STRING" id="428993.SAMN06296058_2542"/>
<proteinExistence type="predicted"/>
<keyword evidence="2" id="KW-1133">Transmembrane helix</keyword>
<accession>A0A1T5LHF1</accession>
<evidence type="ECO:0000256" key="1">
    <source>
        <dbReference type="SAM" id="MobiDB-lite"/>
    </source>
</evidence>
<reference evidence="3 4" key="1">
    <citation type="submission" date="2017-02" db="EMBL/GenBank/DDBJ databases">
        <authorList>
            <person name="Peterson S.W."/>
        </authorList>
    </citation>
    <scope>NUCLEOTIDE SEQUENCE [LARGE SCALE GENOMIC DNA]</scope>
    <source>
        <strain evidence="3 4">P15</strain>
    </source>
</reference>
<sequence>MSINEQTPPRDRIEPSTDWDKVRFRDDPRNNDDDYGYDESRYPPPAWRSRRVWRWGLLILILLAAVLVVFRQPLAAVFWPDTRIQQLLDQGDAALRIGQLSASGGRGARQYYEAALALDGDRSEARAGLAKVAEAALVQARQYTERKQYDRAHAALALANELQVPRANATQVADTLRQHEAGGSDIEPLLKQALAAQAAGRLDGAPDTALPLFQRVLSLQPGRIEALEGREDALSDLLKEAQALLAQGKVAEAGAVIARVRGYDPGHVDLPAAQAALARAGDNGVSRADQDLRARRLEAARKGYEDVLSTSPDEARARQGLDRVAAAYAEQARKQAGDFHFTEAEAALAQAREIAPQSAAVNEAEQALVRARAAEARLDARTSPRQRGQQLADLLDGIAKAEARNDWITPPGESVYDQLRAAQALAPDDARVKSVAARLLPAVTRCYEDELRGNRLRRAQACLSAWQTLSPGASALPEARRQMAQKWIAVGGERLGAGDVAFATQALNEARALAPQAPGLHEFAERVRMARVP</sequence>
<keyword evidence="2" id="KW-0812">Transmembrane</keyword>
<evidence type="ECO:0008006" key="5">
    <source>
        <dbReference type="Google" id="ProtNLM"/>
    </source>
</evidence>
<keyword evidence="2" id="KW-0472">Membrane</keyword>
<protein>
    <recommendedName>
        <fullName evidence="5">Tetratricopeptide repeat-containing protein</fullName>
    </recommendedName>
</protein>
<gene>
    <name evidence="3" type="ORF">SAMN06296058_2542</name>
</gene>
<dbReference type="Gene3D" id="1.25.40.10">
    <property type="entry name" value="Tetratricopeptide repeat domain"/>
    <property type="match status" value="2"/>
</dbReference>
<name>A0A1T5LHF1_9GAMM</name>
<dbReference type="EMBL" id="FUZV01000002">
    <property type="protein sequence ID" value="SKC75457.1"/>
    <property type="molecule type" value="Genomic_DNA"/>
</dbReference>
<dbReference type="AlphaFoldDB" id="A0A1T5LHF1"/>
<dbReference type="InterPro" id="IPR011990">
    <property type="entry name" value="TPR-like_helical_dom_sf"/>
</dbReference>
<dbReference type="Proteomes" id="UP000190341">
    <property type="component" value="Unassembled WGS sequence"/>
</dbReference>